<dbReference type="FunFam" id="3.30.420.10:FF:000014">
    <property type="entry name" value="Piwi-like RNA-mediated gene silencing 1"/>
    <property type="match status" value="1"/>
</dbReference>
<dbReference type="Pfam" id="PF08699">
    <property type="entry name" value="ArgoL1"/>
    <property type="match status" value="1"/>
</dbReference>
<evidence type="ECO:0000256" key="5">
    <source>
        <dbReference type="ARBA" id="ARBA00022782"/>
    </source>
</evidence>
<dbReference type="FunFam" id="2.170.260.10:FF:000003">
    <property type="entry name" value="Piwi-like RNA-mediated gene silencing 2"/>
    <property type="match status" value="1"/>
</dbReference>
<dbReference type="Pfam" id="PF02171">
    <property type="entry name" value="Piwi"/>
    <property type="match status" value="1"/>
</dbReference>
<evidence type="ECO:0000256" key="3">
    <source>
        <dbReference type="ARBA" id="ARBA00022481"/>
    </source>
</evidence>
<evidence type="ECO:0000256" key="11">
    <source>
        <dbReference type="ARBA" id="ARBA00023254"/>
    </source>
</evidence>
<dbReference type="SUPFAM" id="SSF101690">
    <property type="entry name" value="PAZ domain"/>
    <property type="match status" value="1"/>
</dbReference>
<dbReference type="SMART" id="SM00949">
    <property type="entry name" value="PAZ"/>
    <property type="match status" value="1"/>
</dbReference>
<evidence type="ECO:0000256" key="9">
    <source>
        <dbReference type="ARBA" id="ARBA00022884"/>
    </source>
</evidence>
<proteinExistence type="inferred from homology"/>
<reference evidence="16 17" key="1">
    <citation type="journal article" date="2008" name="Nature">
        <title>Genome analysis of the platypus reveals unique signatures of evolution.</title>
        <authorList>
            <person name="Warren W.C."/>
            <person name="Hillier L.W."/>
            <person name="Marshall Graves J.A."/>
            <person name="Birney E."/>
            <person name="Ponting C.P."/>
            <person name="Grutzner F."/>
            <person name="Belov K."/>
            <person name="Miller W."/>
            <person name="Clarke L."/>
            <person name="Chinwalla A.T."/>
            <person name="Yang S.P."/>
            <person name="Heger A."/>
            <person name="Locke D.P."/>
            <person name="Miethke P."/>
            <person name="Waters P.D."/>
            <person name="Veyrunes F."/>
            <person name="Fulton L."/>
            <person name="Fulton B."/>
            <person name="Graves T."/>
            <person name="Wallis J."/>
            <person name="Puente X.S."/>
            <person name="Lopez-Otin C."/>
            <person name="Ordonez G.R."/>
            <person name="Eichler E.E."/>
            <person name="Chen L."/>
            <person name="Cheng Z."/>
            <person name="Deakin J.E."/>
            <person name="Alsop A."/>
            <person name="Thompson K."/>
            <person name="Kirby P."/>
            <person name="Papenfuss A.T."/>
            <person name="Wakefield M.J."/>
            <person name="Olender T."/>
            <person name="Lancet D."/>
            <person name="Huttley G.A."/>
            <person name="Smit A.F."/>
            <person name="Pask A."/>
            <person name="Temple-Smith P."/>
            <person name="Batzer M.A."/>
            <person name="Walker J.A."/>
            <person name="Konkel M.K."/>
            <person name="Harris R.S."/>
            <person name="Whittington C.M."/>
            <person name="Wong E.S."/>
            <person name="Gemmell N.J."/>
            <person name="Buschiazzo E."/>
            <person name="Vargas Jentzsch I.M."/>
            <person name="Merkel A."/>
            <person name="Schmitz J."/>
            <person name="Zemann A."/>
            <person name="Churakov G."/>
            <person name="Kriegs J.O."/>
            <person name="Brosius J."/>
            <person name="Murchison E.P."/>
            <person name="Sachidanandam R."/>
            <person name="Smith C."/>
            <person name="Hannon G.J."/>
            <person name="Tsend-Ayush E."/>
            <person name="McMillan D."/>
            <person name="Attenborough R."/>
            <person name="Rens W."/>
            <person name="Ferguson-Smith M."/>
            <person name="Lefevre C.M."/>
            <person name="Sharp J.A."/>
            <person name="Nicholas K.R."/>
            <person name="Ray D.A."/>
            <person name="Kube M."/>
            <person name="Reinhardt R."/>
            <person name="Pringle T.H."/>
            <person name="Taylor J."/>
            <person name="Jones R.C."/>
            <person name="Nixon B."/>
            <person name="Dacheux J.L."/>
            <person name="Niwa H."/>
            <person name="Sekita Y."/>
            <person name="Huang X."/>
            <person name="Stark A."/>
            <person name="Kheradpour P."/>
            <person name="Kellis M."/>
            <person name="Flicek P."/>
            <person name="Chen Y."/>
            <person name="Webber C."/>
            <person name="Hardison R."/>
            <person name="Nelson J."/>
            <person name="Hallsworth-Pepin K."/>
            <person name="Delehaunty K."/>
            <person name="Markovic C."/>
            <person name="Minx P."/>
            <person name="Feng Y."/>
            <person name="Kremitzki C."/>
            <person name="Mitreva M."/>
            <person name="Glasscock J."/>
            <person name="Wylie T."/>
            <person name="Wohldmann P."/>
            <person name="Thiru P."/>
            <person name="Nhan M.N."/>
            <person name="Pohl C.S."/>
            <person name="Smith S.M."/>
            <person name="Hou S."/>
            <person name="Nefedov M."/>
            <person name="de Jong P.J."/>
            <person name="Renfree M.B."/>
            <person name="Mardis E.R."/>
            <person name="Wilson R.K."/>
        </authorList>
    </citation>
    <scope>NUCLEOTIDE SEQUENCE [LARGE SCALE GENOMIC DNA]</scope>
    <source>
        <strain evidence="16 17">Glennie</strain>
    </source>
</reference>
<accession>F6X4H8</accession>
<dbReference type="GO" id="GO:0010370">
    <property type="term" value="C:perinucleolar chromocenter"/>
    <property type="evidence" value="ECO:0007669"/>
    <property type="project" value="Ensembl"/>
</dbReference>
<dbReference type="Ensembl" id="ENSOANT00000017089.2">
    <property type="protein sequence ID" value="ENSOANP00000017086.1"/>
    <property type="gene ID" value="ENSOANG00000010778.3"/>
</dbReference>
<dbReference type="GO" id="GO:0051321">
    <property type="term" value="P:meiotic cell cycle"/>
    <property type="evidence" value="ECO:0007669"/>
    <property type="project" value="UniProtKB-KW"/>
</dbReference>
<dbReference type="CDD" id="cd04658">
    <property type="entry name" value="Piwi_piwi-like_Euk"/>
    <property type="match status" value="1"/>
</dbReference>
<evidence type="ECO:0000256" key="13">
    <source>
        <dbReference type="ARBA" id="ARBA00039537"/>
    </source>
</evidence>
<keyword evidence="6" id="KW-0378">Hydrolase</keyword>
<dbReference type="GO" id="GO:0071546">
    <property type="term" value="C:pi-body"/>
    <property type="evidence" value="ECO:0007669"/>
    <property type="project" value="Ensembl"/>
</dbReference>
<dbReference type="GO" id="GO:0141008">
    <property type="term" value="P:transposable element silencing by mRNA destabilization"/>
    <property type="evidence" value="ECO:0007669"/>
    <property type="project" value="Ensembl"/>
</dbReference>
<name>F6X4H8_ORNAN</name>
<dbReference type="PROSITE" id="PS50821">
    <property type="entry name" value="PAZ"/>
    <property type="match status" value="1"/>
</dbReference>
<dbReference type="Pfam" id="PF23278">
    <property type="entry name" value="Piwi_N"/>
    <property type="match status" value="1"/>
</dbReference>
<sequence length="966" mass="108760">MDPLRPSFRGSALSHLPAGVRMPGSLAQAPTAQGVALGRAELSAGSSTLTPKRGPTPQEKTAGLSSLFRGLGFETVPRAPLGRGIPTLGRGILGRGLQCAQESKDEKELPREPPFSVPAAVAAGDSRIVSLGRSRILGRGDKGVPWLPPGRATVGLGRASPKIHNDIFMPSLTSTPLLLPRPQSSHLPYLESHPAKPLEEKEKTQALKKHGCKGTSNPLGLNLIKIHCQNEAVYQYHVTFSPAVECRSMRLGMLKDHQSVTGDVTAFDGTILYLPVKLQQTVELKTVRRTDGVEVTIKIQLTKILEPSSDLCIPFYNVVFRRVMKLLDMKLVGRNYYDPTNAMFLQQHRLQIWPGYAASIRRTDGGLFLLADVSHKVIRNDCVLDIMQALCQQNRGNFQDECTKQLCGHIVITRYNNHTYRIDDIDWSKTPKNTFIMSDGKEITFLEYYSKNYGITVKDEEQPLLIHRATLKRNVPGKPLLREILLLPELSFMTGIPEKMRKDFRAMKDVIQQINLSPKQHHISLQILLQKITQNEAASHELTRWGLCLDKDIYKTEGRLLPVERINLQSSSFLPSQELNWTKEITREASISTVPMHFWTLFYPKRAVDQARELVSMLEKVSGPIGMQISPPAWIELKDERTETYIRTLRSVLGVEGKVQMVVCIIMGSRDDLYGAIKKLCCVQKPVPSQVINARTIAQPTKLRSVAQKILLQINCKLGGELWSLDIPLKQLMVIGMDVYHDPNKGMRSVVGFVASINLSFTKWYSRVVFQMPHQEIVDSLKLCLVGSLQKFYEVNHCLPEKIVVYRDGVSDGQMKMVASYEVPQLQMCFEAFDNYQPKMVVIVVQKKINTNLYSATTEHFVTPAPGTVVDHTITCREWVDFYLLAHHVRHGCGIPTHYVCVLNTANLSPDHLQRLTFKLCHMYWNWPGTIRVPAPCKYAHKLAFLSGQILHHEPAIQLCEQLFFL</sequence>
<dbReference type="Bgee" id="ENSOANG00000010778">
    <property type="expression patterns" value="Expressed in testis and 2 other cell types or tissues"/>
</dbReference>
<dbReference type="GO" id="GO:0097433">
    <property type="term" value="C:dense body"/>
    <property type="evidence" value="ECO:0007669"/>
    <property type="project" value="Ensembl"/>
</dbReference>
<dbReference type="GO" id="GO:0141196">
    <property type="term" value="P:transposable element silencing by piRNA-mediated DNA methylation"/>
    <property type="evidence" value="ECO:0007669"/>
    <property type="project" value="Ensembl"/>
</dbReference>
<keyword evidence="4" id="KW-0963">Cytoplasm</keyword>
<keyword evidence="7" id="KW-0810">Translation regulation</keyword>
<dbReference type="GO" id="GO:0042754">
    <property type="term" value="P:negative regulation of circadian rhythm"/>
    <property type="evidence" value="ECO:0007669"/>
    <property type="project" value="Ensembl"/>
</dbReference>
<dbReference type="Pfam" id="PF02170">
    <property type="entry name" value="PAZ"/>
    <property type="match status" value="1"/>
</dbReference>
<evidence type="ECO:0000256" key="6">
    <source>
        <dbReference type="ARBA" id="ARBA00022801"/>
    </source>
</evidence>
<keyword evidence="11" id="KW-0469">Meiosis</keyword>
<dbReference type="GO" id="GO:0140965">
    <property type="term" value="P:secondary piRNA processing"/>
    <property type="evidence" value="ECO:0007669"/>
    <property type="project" value="Ensembl"/>
</dbReference>
<dbReference type="CDD" id="cd02845">
    <property type="entry name" value="PAZ_piwi_like"/>
    <property type="match status" value="1"/>
</dbReference>
<organism evidence="16 17">
    <name type="scientific">Ornithorhynchus anatinus</name>
    <name type="common">Duckbill platypus</name>
    <dbReference type="NCBI Taxonomy" id="9258"/>
    <lineage>
        <taxon>Eukaryota</taxon>
        <taxon>Metazoa</taxon>
        <taxon>Chordata</taxon>
        <taxon>Craniata</taxon>
        <taxon>Vertebrata</taxon>
        <taxon>Euteleostomi</taxon>
        <taxon>Mammalia</taxon>
        <taxon>Monotremata</taxon>
        <taxon>Ornithorhynchidae</taxon>
        <taxon>Ornithorhynchus</taxon>
    </lineage>
</organism>
<dbReference type="OMA" id="CILNTAN"/>
<keyword evidence="2" id="KW-0217">Developmental protein</keyword>
<protein>
    <recommendedName>
        <fullName evidence="13">Piwi-like protein 2</fullName>
    </recommendedName>
</protein>
<evidence type="ECO:0000256" key="7">
    <source>
        <dbReference type="ARBA" id="ARBA00022845"/>
    </source>
</evidence>
<feature type="domain" description="Piwi" evidence="15">
    <location>
        <begin position="661"/>
        <end position="952"/>
    </location>
</feature>
<evidence type="ECO:0000256" key="10">
    <source>
        <dbReference type="ARBA" id="ARBA00023158"/>
    </source>
</evidence>
<dbReference type="GO" id="GO:0141006">
    <property type="term" value="P:transposable element silencing by piRNA-mediated heterochromatin formation"/>
    <property type="evidence" value="ECO:0007669"/>
    <property type="project" value="Ensembl"/>
</dbReference>
<dbReference type="Gene3D" id="2.170.260.10">
    <property type="entry name" value="paz domain"/>
    <property type="match status" value="1"/>
</dbReference>
<evidence type="ECO:0000313" key="16">
    <source>
        <dbReference type="Ensembl" id="ENSOANP00000017086.1"/>
    </source>
</evidence>
<dbReference type="InterPro" id="IPR014811">
    <property type="entry name" value="ArgoL1"/>
</dbReference>
<dbReference type="GO" id="GO:0060903">
    <property type="term" value="P:positive regulation of meiosis I"/>
    <property type="evidence" value="ECO:0007669"/>
    <property type="project" value="Ensembl"/>
</dbReference>
<dbReference type="InterPro" id="IPR036397">
    <property type="entry name" value="RNaseH_sf"/>
</dbReference>
<dbReference type="InterPro" id="IPR036085">
    <property type="entry name" value="PAZ_dom_sf"/>
</dbReference>
<dbReference type="GO" id="GO:0031047">
    <property type="term" value="P:regulatory ncRNA-mediated gene silencing"/>
    <property type="evidence" value="ECO:0000318"/>
    <property type="project" value="GO_Central"/>
</dbReference>
<dbReference type="GO" id="GO:0007283">
    <property type="term" value="P:spermatogenesis"/>
    <property type="evidence" value="ECO:0000318"/>
    <property type="project" value="GO_Central"/>
</dbReference>
<dbReference type="Gene3D" id="3.40.50.2300">
    <property type="match status" value="1"/>
</dbReference>
<dbReference type="InParanoid" id="F6X4H8"/>
<dbReference type="GO" id="GO:0030718">
    <property type="term" value="P:germ-line stem cell population maintenance"/>
    <property type="evidence" value="ECO:0007669"/>
    <property type="project" value="Ensembl"/>
</dbReference>
<dbReference type="GO" id="GO:0043186">
    <property type="term" value="C:P granule"/>
    <property type="evidence" value="ECO:0000318"/>
    <property type="project" value="GO_Central"/>
</dbReference>
<dbReference type="InterPro" id="IPR012337">
    <property type="entry name" value="RNaseH-like_sf"/>
</dbReference>
<dbReference type="GO" id="GO:0034584">
    <property type="term" value="F:piRNA binding"/>
    <property type="evidence" value="ECO:0000318"/>
    <property type="project" value="GO_Central"/>
</dbReference>
<feature type="domain" description="PAZ" evidence="14">
    <location>
        <begin position="382"/>
        <end position="495"/>
    </location>
</feature>
<dbReference type="GO" id="GO:0016787">
    <property type="term" value="F:hydrolase activity"/>
    <property type="evidence" value="ECO:0007669"/>
    <property type="project" value="UniProtKB-KW"/>
</dbReference>
<dbReference type="GO" id="GO:0033391">
    <property type="term" value="C:chromatoid body"/>
    <property type="evidence" value="ECO:0007669"/>
    <property type="project" value="Ensembl"/>
</dbReference>
<keyword evidence="3" id="KW-0488">Methylation</keyword>
<dbReference type="FunFam" id="3.40.50.2300:FF:000141">
    <property type="entry name" value="piwi-like protein 2 isoform X1"/>
    <property type="match status" value="1"/>
</dbReference>
<dbReference type="InterPro" id="IPR003165">
    <property type="entry name" value="Piwi"/>
</dbReference>
<evidence type="ECO:0000313" key="17">
    <source>
        <dbReference type="Proteomes" id="UP000002279"/>
    </source>
</evidence>
<reference evidence="16" key="3">
    <citation type="submission" date="2025-09" db="UniProtKB">
        <authorList>
            <consortium name="Ensembl"/>
        </authorList>
    </citation>
    <scope>IDENTIFICATION</scope>
    <source>
        <strain evidence="16">Glennie</strain>
    </source>
</reference>
<dbReference type="GO" id="GO:2000767">
    <property type="term" value="P:positive regulation of cytoplasmic translation"/>
    <property type="evidence" value="ECO:0007669"/>
    <property type="project" value="Ensembl"/>
</dbReference>
<evidence type="ECO:0000256" key="12">
    <source>
        <dbReference type="ARBA" id="ARBA00038291"/>
    </source>
</evidence>
<keyword evidence="5" id="KW-0221">Differentiation</keyword>
<comment type="subcellular location">
    <subcellularLocation>
        <location evidence="1">Cytoplasm</location>
    </subcellularLocation>
</comment>
<dbReference type="GO" id="GO:0004521">
    <property type="term" value="F:RNA endonuclease activity"/>
    <property type="evidence" value="ECO:0000318"/>
    <property type="project" value="GO_Central"/>
</dbReference>
<dbReference type="GO" id="GO:0048477">
    <property type="term" value="P:oogenesis"/>
    <property type="evidence" value="ECO:0007669"/>
    <property type="project" value="Ensembl"/>
</dbReference>
<dbReference type="AlphaFoldDB" id="F6X4H8"/>
<reference evidence="16" key="2">
    <citation type="submission" date="2025-08" db="UniProtKB">
        <authorList>
            <consortium name="Ensembl"/>
        </authorList>
    </citation>
    <scope>IDENTIFICATION</scope>
    <source>
        <strain evidence="16">Glennie</strain>
    </source>
</reference>
<keyword evidence="10" id="KW-0943">RNA-mediated gene silencing</keyword>
<keyword evidence="17" id="KW-1185">Reference proteome</keyword>
<dbReference type="PANTHER" id="PTHR22891">
    <property type="entry name" value="EUKARYOTIC TRANSLATION INITIATION FACTOR 2C"/>
    <property type="match status" value="1"/>
</dbReference>
<evidence type="ECO:0000256" key="8">
    <source>
        <dbReference type="ARBA" id="ARBA00022871"/>
    </source>
</evidence>
<evidence type="ECO:0000259" key="14">
    <source>
        <dbReference type="PROSITE" id="PS50821"/>
    </source>
</evidence>
<evidence type="ECO:0000256" key="2">
    <source>
        <dbReference type="ARBA" id="ARBA00022473"/>
    </source>
</evidence>
<dbReference type="GO" id="GO:0003729">
    <property type="term" value="F:mRNA binding"/>
    <property type="evidence" value="ECO:0007669"/>
    <property type="project" value="Ensembl"/>
</dbReference>
<evidence type="ECO:0000259" key="15">
    <source>
        <dbReference type="PROSITE" id="PS50822"/>
    </source>
</evidence>
<dbReference type="GO" id="GO:0140991">
    <property type="term" value="P:piRNA-mediated gene silencing by mRNA destabilization"/>
    <property type="evidence" value="ECO:0007669"/>
    <property type="project" value="Ensembl"/>
</dbReference>
<dbReference type="GO" id="GO:1990923">
    <property type="term" value="C:PET complex"/>
    <property type="evidence" value="ECO:0007669"/>
    <property type="project" value="Ensembl"/>
</dbReference>
<dbReference type="FunCoup" id="F6X4H8">
    <property type="interactions" value="128"/>
</dbReference>
<dbReference type="InterPro" id="IPR003100">
    <property type="entry name" value="PAZ_dom"/>
</dbReference>
<comment type="similarity">
    <text evidence="12">Belongs to the argonaute family. Piwi subfamily.</text>
</comment>
<dbReference type="SMART" id="SM00950">
    <property type="entry name" value="Piwi"/>
    <property type="match status" value="1"/>
</dbReference>
<keyword evidence="8" id="KW-0744">Spermatogenesis</keyword>
<dbReference type="GO" id="GO:0005634">
    <property type="term" value="C:nucleus"/>
    <property type="evidence" value="ECO:0000318"/>
    <property type="project" value="GO_Central"/>
</dbReference>
<dbReference type="HOGENOM" id="CLU_008813_0_0_1"/>
<dbReference type="PROSITE" id="PS50822">
    <property type="entry name" value="PIWI"/>
    <property type="match status" value="1"/>
</dbReference>
<dbReference type="GeneTree" id="ENSGT00950000183200"/>
<gene>
    <name evidence="16" type="primary">PIWIL2</name>
</gene>
<evidence type="ECO:0000256" key="1">
    <source>
        <dbReference type="ARBA" id="ARBA00004496"/>
    </source>
</evidence>
<dbReference type="SUPFAM" id="SSF53098">
    <property type="entry name" value="Ribonuclease H-like"/>
    <property type="match status" value="1"/>
</dbReference>
<dbReference type="Proteomes" id="UP000002279">
    <property type="component" value="Chromosome 5"/>
</dbReference>
<dbReference type="Gene3D" id="3.30.420.10">
    <property type="entry name" value="Ribonuclease H-like superfamily/Ribonuclease H"/>
    <property type="match status" value="1"/>
</dbReference>
<evidence type="ECO:0000256" key="4">
    <source>
        <dbReference type="ARBA" id="ARBA00022490"/>
    </source>
</evidence>
<dbReference type="GO" id="GO:0034587">
    <property type="term" value="P:piRNA processing"/>
    <property type="evidence" value="ECO:0000318"/>
    <property type="project" value="GO_Central"/>
</dbReference>
<keyword evidence="9" id="KW-0694">RNA-binding</keyword>